<dbReference type="PANTHER" id="PTHR10953">
    <property type="entry name" value="UBIQUITIN-ACTIVATING ENZYME E1"/>
    <property type="match status" value="1"/>
</dbReference>
<accession>A0A212KA26</accession>
<dbReference type="InterPro" id="IPR000594">
    <property type="entry name" value="ThiF_NAD_FAD-bd"/>
</dbReference>
<reference evidence="3" key="1">
    <citation type="submission" date="2016-04" db="EMBL/GenBank/DDBJ databases">
        <authorList>
            <person name="Evans L.H."/>
            <person name="Alamgir A."/>
            <person name="Owens N."/>
            <person name="Weber N.D."/>
            <person name="Virtaneva K."/>
            <person name="Barbian K."/>
            <person name="Babar A."/>
            <person name="Rosenke K."/>
        </authorList>
    </citation>
    <scope>NUCLEOTIDE SEQUENCE</scope>
    <source>
        <strain evidence="3">86</strain>
    </source>
</reference>
<organism evidence="3">
    <name type="scientific">uncultured Alphaproteobacteria bacterium</name>
    <dbReference type="NCBI Taxonomy" id="91750"/>
    <lineage>
        <taxon>Bacteria</taxon>
        <taxon>Pseudomonadati</taxon>
        <taxon>Pseudomonadota</taxon>
        <taxon>Alphaproteobacteria</taxon>
        <taxon>environmental samples</taxon>
    </lineage>
</organism>
<dbReference type="GO" id="GO:0008146">
    <property type="term" value="F:sulfotransferase activity"/>
    <property type="evidence" value="ECO:0007669"/>
    <property type="project" value="TreeGrafter"/>
</dbReference>
<dbReference type="EMBL" id="FLUO01000001">
    <property type="protein sequence ID" value="SBW08365.1"/>
    <property type="molecule type" value="Genomic_DNA"/>
</dbReference>
<dbReference type="Gene3D" id="3.40.50.720">
    <property type="entry name" value="NAD(P)-binding Rossmann-like Domain"/>
    <property type="match status" value="1"/>
</dbReference>
<dbReference type="AlphaFoldDB" id="A0A212KA26"/>
<dbReference type="PANTHER" id="PTHR10953:SF102">
    <property type="entry name" value="ADENYLYLTRANSFERASE AND SULFURTRANSFERASE MOCS3"/>
    <property type="match status" value="1"/>
</dbReference>
<evidence type="ECO:0000313" key="3">
    <source>
        <dbReference type="EMBL" id="SBW08365.1"/>
    </source>
</evidence>
<gene>
    <name evidence="3" type="ORF">KL86APRO_12380</name>
</gene>
<dbReference type="GO" id="GO:0008641">
    <property type="term" value="F:ubiquitin-like modifier activating enzyme activity"/>
    <property type="evidence" value="ECO:0007669"/>
    <property type="project" value="InterPro"/>
</dbReference>
<name>A0A212KA26_9PROT</name>
<proteinExistence type="inferred from homology"/>
<protein>
    <submittedName>
        <fullName evidence="3">Molybdopterin biosynthesis protein</fullName>
    </submittedName>
</protein>
<feature type="domain" description="THIF-type NAD/FAD binding fold" evidence="2">
    <location>
        <begin position="11"/>
        <end position="247"/>
    </location>
</feature>
<dbReference type="GO" id="GO:0005829">
    <property type="term" value="C:cytosol"/>
    <property type="evidence" value="ECO:0007669"/>
    <property type="project" value="TreeGrafter"/>
</dbReference>
<dbReference type="FunFam" id="3.40.50.720:FF:000080">
    <property type="entry name" value="Thiazole biosynthesis adenylyltransferase ThiF"/>
    <property type="match status" value="1"/>
</dbReference>
<dbReference type="GO" id="GO:0004792">
    <property type="term" value="F:thiosulfate-cyanide sulfurtransferase activity"/>
    <property type="evidence" value="ECO:0007669"/>
    <property type="project" value="TreeGrafter"/>
</dbReference>
<dbReference type="SUPFAM" id="SSF69572">
    <property type="entry name" value="Activating enzymes of the ubiquitin-like proteins"/>
    <property type="match status" value="1"/>
</dbReference>
<comment type="similarity">
    <text evidence="1">Belongs to the HesA/MoeB/ThiF family.</text>
</comment>
<dbReference type="InterPro" id="IPR035985">
    <property type="entry name" value="Ubiquitin-activating_enz"/>
</dbReference>
<dbReference type="InterPro" id="IPR045886">
    <property type="entry name" value="ThiF/MoeB/HesA"/>
</dbReference>
<sequence>MALTRDQNLRYARQILLPEVGGAGQEKLLAAHVLVVGAGGLGSPVLLYLAAAGVGRITVADDDTVAVSNLQRQVLYDTVQVGLGKASCAAARIDALNPEVRVEVRTDRMTAANAAELLAGVDVAVDCLDSFGSRLTLSDACVAAGTPLVSAAIQGFSGLLAVFDPASGGPCYRCLNPAPPPRSADVRACEVSGVLGAVAGWVGTAQALAVERLILGVGDDRAGWLTTFDGLTGSARRVRLPRDPACPACGAH</sequence>
<dbReference type="CDD" id="cd00757">
    <property type="entry name" value="ThiF_MoeB_HesA_family"/>
    <property type="match status" value="1"/>
</dbReference>
<dbReference type="Pfam" id="PF00899">
    <property type="entry name" value="ThiF"/>
    <property type="match status" value="1"/>
</dbReference>
<dbReference type="GO" id="GO:0016779">
    <property type="term" value="F:nucleotidyltransferase activity"/>
    <property type="evidence" value="ECO:0007669"/>
    <property type="project" value="TreeGrafter"/>
</dbReference>
<evidence type="ECO:0000259" key="2">
    <source>
        <dbReference type="Pfam" id="PF00899"/>
    </source>
</evidence>
<evidence type="ECO:0000256" key="1">
    <source>
        <dbReference type="ARBA" id="ARBA00009919"/>
    </source>
</evidence>